<evidence type="ECO:0000256" key="1">
    <source>
        <dbReference type="SAM" id="MobiDB-lite"/>
    </source>
</evidence>
<comment type="caution">
    <text evidence="3">The sequence shown here is derived from an EMBL/GenBank/DDBJ whole genome shotgun (WGS) entry which is preliminary data.</text>
</comment>
<keyword evidence="4" id="KW-1185">Reference proteome</keyword>
<sequence length="269" mass="28345">MHHPHFFFLSIHNSFIIIISAQAPCPCEAVTFDVGHTIRSTFPSSSLVPGNSCCGQVCSGSPHPGTGASSHLETTDRVVPMLPSINCQHISRLSGRSNTGLGSITTTSSLTQIGSSSIIALSTGICDSNKPAEFERMNSNQDSRAISKIALESKISETSSASMLNTIIGLSSSSTSFCPNFPIVTNISTPEISKACVKSATTDANLASKDSPLTISKLTASAAPGSPGQVHQQQHLIKPSTSDAPSIQTGAKEFRTGQPWQQVQTYIQR</sequence>
<evidence type="ECO:0000313" key="3">
    <source>
        <dbReference type="EMBL" id="VEL09325.1"/>
    </source>
</evidence>
<dbReference type="AlphaFoldDB" id="A0A3S5FBZ7"/>
<feature type="chain" id="PRO_5018747077" evidence="2">
    <location>
        <begin position="30"/>
        <end position="269"/>
    </location>
</feature>
<proteinExistence type="predicted"/>
<dbReference type="EMBL" id="CAAALY010006050">
    <property type="protein sequence ID" value="VEL09325.1"/>
    <property type="molecule type" value="Genomic_DNA"/>
</dbReference>
<accession>A0A3S5FBZ7</accession>
<keyword evidence="2" id="KW-0732">Signal</keyword>
<protein>
    <submittedName>
        <fullName evidence="3">Uncharacterized protein</fullName>
    </submittedName>
</protein>
<dbReference type="Proteomes" id="UP000784294">
    <property type="component" value="Unassembled WGS sequence"/>
</dbReference>
<evidence type="ECO:0000256" key="2">
    <source>
        <dbReference type="SAM" id="SignalP"/>
    </source>
</evidence>
<reference evidence="3" key="1">
    <citation type="submission" date="2018-11" db="EMBL/GenBank/DDBJ databases">
        <authorList>
            <consortium name="Pathogen Informatics"/>
        </authorList>
    </citation>
    <scope>NUCLEOTIDE SEQUENCE</scope>
</reference>
<feature type="region of interest" description="Disordered" evidence="1">
    <location>
        <begin position="221"/>
        <end position="247"/>
    </location>
</feature>
<evidence type="ECO:0000313" key="4">
    <source>
        <dbReference type="Proteomes" id="UP000784294"/>
    </source>
</evidence>
<feature type="compositionally biased region" description="Polar residues" evidence="1">
    <location>
        <begin position="229"/>
        <end position="247"/>
    </location>
</feature>
<name>A0A3S5FBZ7_9PLAT</name>
<feature type="signal peptide" evidence="2">
    <location>
        <begin position="1"/>
        <end position="29"/>
    </location>
</feature>
<organism evidence="3 4">
    <name type="scientific">Protopolystoma xenopodis</name>
    <dbReference type="NCBI Taxonomy" id="117903"/>
    <lineage>
        <taxon>Eukaryota</taxon>
        <taxon>Metazoa</taxon>
        <taxon>Spiralia</taxon>
        <taxon>Lophotrochozoa</taxon>
        <taxon>Platyhelminthes</taxon>
        <taxon>Monogenea</taxon>
        <taxon>Polyopisthocotylea</taxon>
        <taxon>Polystomatidea</taxon>
        <taxon>Polystomatidae</taxon>
        <taxon>Protopolystoma</taxon>
    </lineage>
</organism>
<gene>
    <name evidence="3" type="ORF">PXEA_LOCUS2765</name>
</gene>